<dbReference type="Proteomes" id="UP000194236">
    <property type="component" value="Unassembled WGS sequence"/>
</dbReference>
<dbReference type="AlphaFoldDB" id="A0A1Y3BIC1"/>
<dbReference type="GO" id="GO:0016514">
    <property type="term" value="C:SWI/SNF complex"/>
    <property type="evidence" value="ECO:0007669"/>
    <property type="project" value="InterPro"/>
</dbReference>
<organism evidence="4 5">
    <name type="scientific">Euroglyphus maynei</name>
    <name type="common">Mayne's house dust mite</name>
    <dbReference type="NCBI Taxonomy" id="6958"/>
    <lineage>
        <taxon>Eukaryota</taxon>
        <taxon>Metazoa</taxon>
        <taxon>Ecdysozoa</taxon>
        <taxon>Arthropoda</taxon>
        <taxon>Chelicerata</taxon>
        <taxon>Arachnida</taxon>
        <taxon>Acari</taxon>
        <taxon>Acariformes</taxon>
        <taxon>Sarcoptiformes</taxon>
        <taxon>Astigmata</taxon>
        <taxon>Psoroptidia</taxon>
        <taxon>Analgoidea</taxon>
        <taxon>Pyroglyphidae</taxon>
        <taxon>Pyroglyphinae</taxon>
        <taxon>Euroglyphus</taxon>
    </lineage>
</organism>
<dbReference type="OrthoDB" id="8709537at2759"/>
<keyword evidence="2" id="KW-0539">Nucleus</keyword>
<accession>A0A1Y3BIC1</accession>
<keyword evidence="5" id="KW-1185">Reference proteome</keyword>
<dbReference type="GO" id="GO:0031491">
    <property type="term" value="F:nucleosome binding"/>
    <property type="evidence" value="ECO:0007669"/>
    <property type="project" value="TreeGrafter"/>
</dbReference>
<protein>
    <submittedName>
        <fullName evidence="4">DUF3518 domain containing protein</fullName>
    </submittedName>
</protein>
<comment type="caution">
    <text evidence="4">The sequence shown here is derived from an EMBL/GenBank/DDBJ whole genome shotgun (WGS) entry which is preliminary data.</text>
</comment>
<dbReference type="InterPro" id="IPR033388">
    <property type="entry name" value="BAF250_C"/>
</dbReference>
<dbReference type="EMBL" id="MUJZ01023681">
    <property type="protein sequence ID" value="OTF79326.1"/>
    <property type="molecule type" value="Genomic_DNA"/>
</dbReference>
<dbReference type="Gene3D" id="1.25.10.10">
    <property type="entry name" value="Leucine-rich Repeat Variant"/>
    <property type="match status" value="1"/>
</dbReference>
<name>A0A1Y3BIC1_EURMA</name>
<dbReference type="GO" id="GO:0005654">
    <property type="term" value="C:nucleoplasm"/>
    <property type="evidence" value="ECO:0007669"/>
    <property type="project" value="TreeGrafter"/>
</dbReference>
<evidence type="ECO:0000313" key="4">
    <source>
        <dbReference type="EMBL" id="OTF79326.1"/>
    </source>
</evidence>
<dbReference type="SUPFAM" id="SSF48371">
    <property type="entry name" value="ARM repeat"/>
    <property type="match status" value="1"/>
</dbReference>
<reference evidence="4 5" key="1">
    <citation type="submission" date="2017-03" db="EMBL/GenBank/DDBJ databases">
        <title>Genome Survey of Euroglyphus maynei.</title>
        <authorList>
            <person name="Arlian L.G."/>
            <person name="Morgan M.S."/>
            <person name="Rider S.D."/>
        </authorList>
    </citation>
    <scope>NUCLEOTIDE SEQUENCE [LARGE SCALE GENOMIC DNA]</scope>
    <source>
        <strain evidence="4">Arlian Lab</strain>
        <tissue evidence="4">Whole body</tissue>
    </source>
</reference>
<feature type="domain" description="SWI/SNF-like complex subunit BAF250 C-terminal" evidence="3">
    <location>
        <begin position="305"/>
        <end position="533"/>
    </location>
</feature>
<dbReference type="PANTHER" id="PTHR12656:SF5">
    <property type="entry name" value="TRITHORAX GROUP PROTEIN OSA"/>
    <property type="match status" value="1"/>
</dbReference>
<dbReference type="InterPro" id="IPR016024">
    <property type="entry name" value="ARM-type_fold"/>
</dbReference>
<gene>
    <name evidence="4" type="ORF">BLA29_002626</name>
</gene>
<evidence type="ECO:0000259" key="3">
    <source>
        <dbReference type="Pfam" id="PF12031"/>
    </source>
</evidence>
<dbReference type="Pfam" id="PF12031">
    <property type="entry name" value="BAF250_C"/>
    <property type="match status" value="1"/>
</dbReference>
<dbReference type="InterPro" id="IPR011989">
    <property type="entry name" value="ARM-like"/>
</dbReference>
<sequence length="624" mass="72292">MLQMENRVPRAQVIEQQVRMRPIINNNGNNRNMIVKREIFPKIENNVHLRQALGFTSSVQPSQTIDENIVERTKPLVRKIRKITNVGPIDMKKLLMSLESGLLAETTWALDCLHIMSSNGQLQLRRNLSGRLVEYYKCFLNAIFDDLFVDTEIDYQLKLMQNDEKKPNNSIETDDRIYLLDSTNYTFQSRNGLPVKLKEDVNLNENFLNQLEHDWLDVFCDHQYLQNGNTMSTAHIIQTMDPTQEIVPFIRPISDKQHQYGVNETKQNRHFMAKKRKHELDDEAETFEMTSTLCPRLEAYECMLKRCLCISSIIRNASFSITNSRMMAYDSSLLLVMARLLSYNHEHNEKKTFAMILDSTSNRYKSNNNDNDKENEMLLDDFSFETLHMIRMNTLVTLSNLSEHLDLCQFSDKIILPLLDGLLHWLVCPSSYARDPLPPDNLSCQIQALEIIAKLSIHQSNIDLILATPPFDRIEQMYRVLVESIGKHDDQILQELSLVVLAHFSHGDLLSARIILHVDLVINNLLAFIEQNEFHNRINGICPSRNFTSQNPDDCSNNYILRLAARTLRSLASACEQQDSYLFFKYENRFVDLIMSIFLDTDVSQILADLMFILSNCKSISHSK</sequence>
<comment type="subcellular location">
    <subcellularLocation>
        <location evidence="1">Nucleus</location>
    </subcellularLocation>
</comment>
<dbReference type="GO" id="GO:0035060">
    <property type="term" value="C:brahma complex"/>
    <property type="evidence" value="ECO:0007669"/>
    <property type="project" value="InterPro"/>
</dbReference>
<dbReference type="GO" id="GO:0006357">
    <property type="term" value="P:regulation of transcription by RNA polymerase II"/>
    <property type="evidence" value="ECO:0007669"/>
    <property type="project" value="TreeGrafter"/>
</dbReference>
<proteinExistence type="predicted"/>
<dbReference type="GO" id="GO:0045893">
    <property type="term" value="P:positive regulation of DNA-templated transcription"/>
    <property type="evidence" value="ECO:0007669"/>
    <property type="project" value="TreeGrafter"/>
</dbReference>
<dbReference type="InterPro" id="IPR021906">
    <property type="entry name" value="BAF250/Osa"/>
</dbReference>
<evidence type="ECO:0000313" key="5">
    <source>
        <dbReference type="Proteomes" id="UP000194236"/>
    </source>
</evidence>
<dbReference type="GO" id="GO:0071565">
    <property type="term" value="C:nBAF complex"/>
    <property type="evidence" value="ECO:0007669"/>
    <property type="project" value="TreeGrafter"/>
</dbReference>
<evidence type="ECO:0000256" key="2">
    <source>
        <dbReference type="ARBA" id="ARBA00023242"/>
    </source>
</evidence>
<dbReference type="GO" id="GO:0006338">
    <property type="term" value="P:chromatin remodeling"/>
    <property type="evidence" value="ECO:0007669"/>
    <property type="project" value="InterPro"/>
</dbReference>
<dbReference type="PANTHER" id="PTHR12656">
    <property type="entry name" value="BRG-1 ASSOCIATED FACTOR 250 BAF250"/>
    <property type="match status" value="1"/>
</dbReference>
<evidence type="ECO:0000256" key="1">
    <source>
        <dbReference type="ARBA" id="ARBA00004123"/>
    </source>
</evidence>